<dbReference type="OrthoDB" id="5292292at2"/>
<gene>
    <name evidence="2" type="ORF">CEG14_09910</name>
</gene>
<dbReference type="Gene3D" id="3.40.630.30">
    <property type="match status" value="1"/>
</dbReference>
<dbReference type="PROSITE" id="PS51186">
    <property type="entry name" value="GNAT"/>
    <property type="match status" value="1"/>
</dbReference>
<evidence type="ECO:0000313" key="2">
    <source>
        <dbReference type="EMBL" id="OZI36670.1"/>
    </source>
</evidence>
<dbReference type="Proteomes" id="UP000217005">
    <property type="component" value="Unassembled WGS sequence"/>
</dbReference>
<dbReference type="SUPFAM" id="SSF55729">
    <property type="entry name" value="Acyl-CoA N-acyltransferases (Nat)"/>
    <property type="match status" value="1"/>
</dbReference>
<keyword evidence="2" id="KW-0808">Transferase</keyword>
<dbReference type="GO" id="GO:0005737">
    <property type="term" value="C:cytoplasm"/>
    <property type="evidence" value="ECO:0007669"/>
    <property type="project" value="TreeGrafter"/>
</dbReference>
<dbReference type="PANTHER" id="PTHR43441:SF10">
    <property type="entry name" value="ACETYLTRANSFERASE"/>
    <property type="match status" value="1"/>
</dbReference>
<evidence type="ECO:0000259" key="1">
    <source>
        <dbReference type="PROSITE" id="PS51186"/>
    </source>
</evidence>
<name>A0A261SIS4_9BORD</name>
<protein>
    <submittedName>
        <fullName evidence="2">GNAT family N-acetyltransferase</fullName>
    </submittedName>
</protein>
<dbReference type="GO" id="GO:0008999">
    <property type="term" value="F:protein-N-terminal-alanine acetyltransferase activity"/>
    <property type="evidence" value="ECO:0007669"/>
    <property type="project" value="TreeGrafter"/>
</dbReference>
<organism evidence="2 3">
    <name type="scientific">Bordetella genomosp. 1</name>
    <dbReference type="NCBI Taxonomy" id="1395607"/>
    <lineage>
        <taxon>Bacteria</taxon>
        <taxon>Pseudomonadati</taxon>
        <taxon>Pseudomonadota</taxon>
        <taxon>Betaproteobacteria</taxon>
        <taxon>Burkholderiales</taxon>
        <taxon>Alcaligenaceae</taxon>
        <taxon>Bordetella</taxon>
    </lineage>
</organism>
<evidence type="ECO:0000313" key="3">
    <source>
        <dbReference type="Proteomes" id="UP000217005"/>
    </source>
</evidence>
<dbReference type="GO" id="GO:1990189">
    <property type="term" value="F:protein N-terminal-serine acetyltransferase activity"/>
    <property type="evidence" value="ECO:0007669"/>
    <property type="project" value="TreeGrafter"/>
</dbReference>
<dbReference type="Pfam" id="PF13302">
    <property type="entry name" value="Acetyltransf_3"/>
    <property type="match status" value="1"/>
</dbReference>
<sequence length="176" mass="19120">MQPITHAGLVFRSFRSTDAANFARAARESVDTVGRWMSWCNSSFSELDALAWFSQCRSGKRRQTAYEVGIFSASTGELLGGAGLNAIQRHNLLCNLGYWVKQSAQRQGIASRTVQALVPYAFDTLGMQRVEIVVAVGNTPSEAVARKAGAEFEGVARNRIQLHGKAVPASIFSLVP</sequence>
<dbReference type="InterPro" id="IPR000182">
    <property type="entry name" value="GNAT_dom"/>
</dbReference>
<reference evidence="2 3" key="1">
    <citation type="submission" date="2017-05" db="EMBL/GenBank/DDBJ databases">
        <title>Complete and WGS of Bordetella genogroups.</title>
        <authorList>
            <person name="Spilker T."/>
            <person name="LiPuma J."/>
        </authorList>
    </citation>
    <scope>NUCLEOTIDE SEQUENCE [LARGE SCALE GENOMIC DNA]</scope>
    <source>
        <strain evidence="2 3">AU17610</strain>
    </source>
</reference>
<dbReference type="AlphaFoldDB" id="A0A261SIS4"/>
<comment type="caution">
    <text evidence="2">The sequence shown here is derived from an EMBL/GenBank/DDBJ whole genome shotgun (WGS) entry which is preliminary data.</text>
</comment>
<accession>A0A261SIS4</accession>
<dbReference type="EMBL" id="NEVL01000003">
    <property type="protein sequence ID" value="OZI36670.1"/>
    <property type="molecule type" value="Genomic_DNA"/>
</dbReference>
<dbReference type="InterPro" id="IPR051908">
    <property type="entry name" value="Ribosomal_N-acetyltransferase"/>
</dbReference>
<dbReference type="PANTHER" id="PTHR43441">
    <property type="entry name" value="RIBOSOMAL-PROTEIN-SERINE ACETYLTRANSFERASE"/>
    <property type="match status" value="1"/>
</dbReference>
<proteinExistence type="predicted"/>
<feature type="domain" description="N-acetyltransferase" evidence="1">
    <location>
        <begin position="21"/>
        <end position="168"/>
    </location>
</feature>
<dbReference type="InterPro" id="IPR016181">
    <property type="entry name" value="Acyl_CoA_acyltransferase"/>
</dbReference>